<dbReference type="SMART" id="SM00421">
    <property type="entry name" value="HTH_LUXR"/>
    <property type="match status" value="1"/>
</dbReference>
<evidence type="ECO:0000256" key="3">
    <source>
        <dbReference type="ARBA" id="ARBA00023163"/>
    </source>
</evidence>
<dbReference type="GO" id="GO:0006355">
    <property type="term" value="P:regulation of DNA-templated transcription"/>
    <property type="evidence" value="ECO:0007669"/>
    <property type="project" value="InterPro"/>
</dbReference>
<reference evidence="5 6" key="1">
    <citation type="submission" date="2018-01" db="EMBL/GenBank/DDBJ databases">
        <title>Successful Treatment of Persistent Burkholderia cepacia Bacteremia with Ceftazidime-Avibactam.</title>
        <authorList>
            <person name="Tamma P."/>
            <person name="Fan Y."/>
            <person name="Bergman Y."/>
            <person name="Sick-Samuels A."/>
            <person name="Hsu A."/>
            <person name="Timp W."/>
            <person name="Simner P."/>
        </authorList>
    </citation>
    <scope>NUCLEOTIDE SEQUENCE [LARGE SCALE GENOMIC DNA]</scope>
    <source>
        <strain evidence="5 6">170816</strain>
    </source>
</reference>
<accession>A0A2S5E1P0</accession>
<dbReference type="Pfam" id="PF00196">
    <property type="entry name" value="GerE"/>
    <property type="match status" value="1"/>
</dbReference>
<gene>
    <name evidence="5" type="ORF">C3743_01380</name>
</gene>
<dbReference type="PANTHER" id="PTHR44688:SF16">
    <property type="entry name" value="DNA-BINDING TRANSCRIPTIONAL ACTIVATOR DEVR_DOSR"/>
    <property type="match status" value="1"/>
</dbReference>
<dbReference type="InterPro" id="IPR000792">
    <property type="entry name" value="Tscrpt_reg_LuxR_C"/>
</dbReference>
<keyword evidence="3" id="KW-0804">Transcription</keyword>
<accession>A0A1C8ZHG2</accession>
<name>A0A1C8ZHG2_9BURK</name>
<evidence type="ECO:0000256" key="2">
    <source>
        <dbReference type="ARBA" id="ARBA00023125"/>
    </source>
</evidence>
<organism evidence="5 6">
    <name type="scientific">Burkholderia contaminans</name>
    <dbReference type="NCBI Taxonomy" id="488447"/>
    <lineage>
        <taxon>Bacteria</taxon>
        <taxon>Pseudomonadati</taxon>
        <taxon>Pseudomonadota</taxon>
        <taxon>Betaproteobacteria</taxon>
        <taxon>Burkholderiales</taxon>
        <taxon>Burkholderiaceae</taxon>
        <taxon>Burkholderia</taxon>
        <taxon>Burkholderia cepacia complex</taxon>
    </lineage>
</organism>
<evidence type="ECO:0000256" key="1">
    <source>
        <dbReference type="ARBA" id="ARBA00023015"/>
    </source>
</evidence>
<dbReference type="Proteomes" id="UP000238655">
    <property type="component" value="Chromosome 2"/>
</dbReference>
<dbReference type="GO" id="GO:0003677">
    <property type="term" value="F:DNA binding"/>
    <property type="evidence" value="ECO:0007669"/>
    <property type="project" value="UniProtKB-KW"/>
</dbReference>
<dbReference type="EMBL" id="PQVP01000001">
    <property type="protein sequence ID" value="POZ85248.1"/>
    <property type="molecule type" value="Genomic_DNA"/>
</dbReference>
<keyword evidence="2" id="KW-0238">DNA-binding</keyword>
<dbReference type="AlphaFoldDB" id="A0A1C8ZHG2"/>
<dbReference type="CDD" id="cd06170">
    <property type="entry name" value="LuxR_C_like"/>
    <property type="match status" value="1"/>
</dbReference>
<sequence>MDSDSLTRKEREIVSLIARGMRCTEIAAALGAAPMTVRKHRANIVRKLGLTGTAQLVAYAVEHAPPLADDVSPCEDRRARAA</sequence>
<feature type="domain" description="HTH luxR-type" evidence="4">
    <location>
        <begin position="1"/>
        <end position="64"/>
    </location>
</feature>
<dbReference type="InterPro" id="IPR016032">
    <property type="entry name" value="Sig_transdc_resp-reg_C-effctor"/>
</dbReference>
<dbReference type="Gene3D" id="1.10.10.10">
    <property type="entry name" value="Winged helix-like DNA-binding domain superfamily/Winged helix DNA-binding domain"/>
    <property type="match status" value="1"/>
</dbReference>
<evidence type="ECO:0000259" key="4">
    <source>
        <dbReference type="PROSITE" id="PS50043"/>
    </source>
</evidence>
<keyword evidence="1" id="KW-0805">Transcription regulation</keyword>
<dbReference type="PRINTS" id="PR00038">
    <property type="entry name" value="HTHLUXR"/>
</dbReference>
<comment type="caution">
    <text evidence="5">The sequence shown here is derived from an EMBL/GenBank/DDBJ whole genome shotgun (WGS) entry which is preliminary data.</text>
</comment>
<dbReference type="PROSITE" id="PS50043">
    <property type="entry name" value="HTH_LUXR_2"/>
    <property type="match status" value="1"/>
</dbReference>
<proteinExistence type="predicted"/>
<dbReference type="SUPFAM" id="SSF46894">
    <property type="entry name" value="C-terminal effector domain of the bipartite response regulators"/>
    <property type="match status" value="1"/>
</dbReference>
<dbReference type="PANTHER" id="PTHR44688">
    <property type="entry name" value="DNA-BINDING TRANSCRIPTIONAL ACTIVATOR DEVR_DOSR"/>
    <property type="match status" value="1"/>
</dbReference>
<evidence type="ECO:0000313" key="6">
    <source>
        <dbReference type="Proteomes" id="UP000238655"/>
    </source>
</evidence>
<dbReference type="RefSeq" id="WP_089442787.1">
    <property type="nucleotide sequence ID" value="NZ_CM009576.1"/>
</dbReference>
<evidence type="ECO:0000313" key="5">
    <source>
        <dbReference type="EMBL" id="POZ85248.1"/>
    </source>
</evidence>
<protein>
    <submittedName>
        <fullName evidence="5">LuxR family transcriptional regulator</fullName>
    </submittedName>
</protein>
<dbReference type="InterPro" id="IPR036388">
    <property type="entry name" value="WH-like_DNA-bd_sf"/>
</dbReference>